<sequence>MNTVAAKPKRLGELIQYYRQKKEMSLSKLQEAVGLDKGSLSRIENSEIKRPDFQSILSIAAVLDVPHNDIVEQYIEIGHKSEVIYAILQNELTTLEHPSLIRKIAAKFLESPNEDSLDAVEKLYRTIDSVNNLSTQLSLYTLIVDYSRAHGIIPYIAKGLFQKYMIVRNDFSRLQETYQLGKNVLDYVDFLNGEERVILYYLLGVHAFSLLKYDESIRFSKYVIEHDIPHGEHRANAIFNACNSHYYLDDYESSNLYLAEYRKFPFTYIEDNVKLMSGCLSGRTGNIDLGIEQLEKYLTNPSNYNLIYAITMLMDLYLIKRNYSSAKLLMKFEPEMEAFLQDHRTTPDKRSKLALYYKLKGDLLAQENIEEALDCYIKSAMEYMNLSLQSKAFETFSFVTKTVKQSSHFSQKAIQKLNDAFICLS</sequence>
<dbReference type="InterPro" id="IPR010982">
    <property type="entry name" value="Lambda_DNA-bd_dom_sf"/>
</dbReference>
<dbReference type="InterPro" id="IPR001387">
    <property type="entry name" value="Cro/C1-type_HTH"/>
</dbReference>
<evidence type="ECO:0000259" key="1">
    <source>
        <dbReference type="PROSITE" id="PS50943"/>
    </source>
</evidence>
<dbReference type="Pfam" id="PF01381">
    <property type="entry name" value="HTH_3"/>
    <property type="match status" value="1"/>
</dbReference>
<accession>M9M6S2</accession>
<feature type="domain" description="HTH cro/C1-type" evidence="1">
    <location>
        <begin position="15"/>
        <end position="70"/>
    </location>
</feature>
<proteinExistence type="predicted"/>
<dbReference type="CDD" id="cd00093">
    <property type="entry name" value="HTH_XRE"/>
    <property type="match status" value="1"/>
</dbReference>
<evidence type="ECO:0000313" key="2">
    <source>
        <dbReference type="EMBL" id="GAC43288.1"/>
    </source>
</evidence>
<dbReference type="Gene3D" id="1.10.260.40">
    <property type="entry name" value="lambda repressor-like DNA-binding domains"/>
    <property type="match status" value="1"/>
</dbReference>
<evidence type="ECO:0000313" key="3">
    <source>
        <dbReference type="Proteomes" id="UP000029453"/>
    </source>
</evidence>
<dbReference type="GO" id="GO:0003677">
    <property type="term" value="F:DNA binding"/>
    <property type="evidence" value="ECO:0007669"/>
    <property type="project" value="InterPro"/>
</dbReference>
<dbReference type="Proteomes" id="UP000029453">
    <property type="component" value="Unassembled WGS sequence"/>
</dbReference>
<dbReference type="PROSITE" id="PS50943">
    <property type="entry name" value="HTH_CROC1"/>
    <property type="match status" value="1"/>
</dbReference>
<comment type="caution">
    <text evidence="2">The sequence shown here is derived from an EMBL/GenBank/DDBJ whole genome shotgun (WGS) entry which is preliminary data.</text>
</comment>
<reference evidence="2 3" key="1">
    <citation type="submission" date="2012-10" db="EMBL/GenBank/DDBJ databases">
        <title>Draft Genome Sequence of Paenibacillus popilliae ATCC 14706T.</title>
        <authorList>
            <person name="Iiyama K."/>
            <person name="Mori K."/>
            <person name="Mon H."/>
            <person name="Chieda Y."/>
            <person name="Lee J.M."/>
            <person name="Kusakabe T."/>
            <person name="Tashiro K."/>
            <person name="Asano S."/>
            <person name="Yasunaga-Aoki C."/>
            <person name="Shimizu S."/>
        </authorList>
    </citation>
    <scope>NUCLEOTIDE SEQUENCE [LARGE SCALE GENOMIC DNA]</scope>
    <source>
        <strain evidence="2 3">ATCC 14706</strain>
    </source>
</reference>
<dbReference type="EMBL" id="BALG01000186">
    <property type="protein sequence ID" value="GAC43288.1"/>
    <property type="molecule type" value="Genomic_DNA"/>
</dbReference>
<dbReference type="RefSeq" id="WP_006286910.1">
    <property type="nucleotide sequence ID" value="NZ_BALG01000186.1"/>
</dbReference>
<dbReference type="SUPFAM" id="SSF81901">
    <property type="entry name" value="HCP-like"/>
    <property type="match status" value="1"/>
</dbReference>
<keyword evidence="3" id="KW-1185">Reference proteome</keyword>
<name>M9M6S2_PAEPP</name>
<dbReference type="AlphaFoldDB" id="M9M6S2"/>
<dbReference type="SUPFAM" id="SSF47413">
    <property type="entry name" value="lambda repressor-like DNA-binding domains"/>
    <property type="match status" value="1"/>
</dbReference>
<protein>
    <submittedName>
        <fullName evidence="2">Predicted transcriptional regulator</fullName>
    </submittedName>
</protein>
<gene>
    <name evidence="2" type="ORF">PPOP_2655</name>
</gene>
<organism evidence="2 3">
    <name type="scientific">Paenibacillus popilliae ATCC 14706</name>
    <dbReference type="NCBI Taxonomy" id="1212764"/>
    <lineage>
        <taxon>Bacteria</taxon>
        <taxon>Bacillati</taxon>
        <taxon>Bacillota</taxon>
        <taxon>Bacilli</taxon>
        <taxon>Bacillales</taxon>
        <taxon>Paenibacillaceae</taxon>
        <taxon>Paenibacillus</taxon>
    </lineage>
</organism>
<dbReference type="SMART" id="SM00530">
    <property type="entry name" value="HTH_XRE"/>
    <property type="match status" value="1"/>
</dbReference>
<dbReference type="OrthoDB" id="2508844at2"/>